<dbReference type="eggNOG" id="ENOG502SAIF">
    <property type="taxonomic scope" value="Eukaryota"/>
</dbReference>
<dbReference type="STRING" id="554065.E1ZFN9"/>
<dbReference type="InterPro" id="IPR019734">
    <property type="entry name" value="TPR_rpt"/>
</dbReference>
<reference evidence="4 5" key="1">
    <citation type="journal article" date="2010" name="Plant Cell">
        <title>The Chlorella variabilis NC64A genome reveals adaptation to photosymbiosis, coevolution with viruses, and cryptic sex.</title>
        <authorList>
            <person name="Blanc G."/>
            <person name="Duncan G."/>
            <person name="Agarkova I."/>
            <person name="Borodovsky M."/>
            <person name="Gurnon J."/>
            <person name="Kuo A."/>
            <person name="Lindquist E."/>
            <person name="Lucas S."/>
            <person name="Pangilinan J."/>
            <person name="Polle J."/>
            <person name="Salamov A."/>
            <person name="Terry A."/>
            <person name="Yamada T."/>
            <person name="Dunigan D.D."/>
            <person name="Grigoriev I.V."/>
            <person name="Claverie J.M."/>
            <person name="Van Etten J.L."/>
        </authorList>
    </citation>
    <scope>NUCLEOTIDE SEQUENCE [LARGE SCALE GENOMIC DNA]</scope>
    <source>
        <strain evidence="4 5">NC64A</strain>
    </source>
</reference>
<accession>E1ZFN9</accession>
<evidence type="ECO:0000256" key="1">
    <source>
        <dbReference type="ARBA" id="ARBA00022737"/>
    </source>
</evidence>
<dbReference type="Proteomes" id="UP000008141">
    <property type="component" value="Unassembled WGS sequence"/>
</dbReference>
<feature type="region of interest" description="Disordered" evidence="3">
    <location>
        <begin position="516"/>
        <end position="601"/>
    </location>
</feature>
<dbReference type="PANTHER" id="PTHR22904">
    <property type="entry name" value="TPR REPEAT CONTAINING PROTEIN"/>
    <property type="match status" value="1"/>
</dbReference>
<organism evidence="5">
    <name type="scientific">Chlorella variabilis</name>
    <name type="common">Green alga</name>
    <dbReference type="NCBI Taxonomy" id="554065"/>
    <lineage>
        <taxon>Eukaryota</taxon>
        <taxon>Viridiplantae</taxon>
        <taxon>Chlorophyta</taxon>
        <taxon>core chlorophytes</taxon>
        <taxon>Trebouxiophyceae</taxon>
        <taxon>Chlorellales</taxon>
        <taxon>Chlorellaceae</taxon>
        <taxon>Chlorella clade</taxon>
        <taxon>Chlorella</taxon>
    </lineage>
</organism>
<dbReference type="Gene3D" id="1.25.40.10">
    <property type="entry name" value="Tetratricopeptide repeat domain"/>
    <property type="match status" value="2"/>
</dbReference>
<proteinExistence type="predicted"/>
<evidence type="ECO:0000313" key="5">
    <source>
        <dbReference type="Proteomes" id="UP000008141"/>
    </source>
</evidence>
<keyword evidence="2" id="KW-0802">TPR repeat</keyword>
<dbReference type="OrthoDB" id="629492at2759"/>
<dbReference type="AlphaFoldDB" id="E1ZFN9"/>
<sequence length="601" mass="63365">MPCIMANPQTMQWRVSATWAVGKKAKTRHLPHFKHLIPYDSAMQQEMEVQNPQKTMGDQEFEEAFARYSAALDDDEEHVPTLCNRSLTALKLGRPEEALQDAEAALHLLAEADEAPPPGQLAKAVHRKAEALLAQGELLEAVRAYRQGLATCRGCPELQAALRLAAEELPVGWLAKYWARHVEAAQAPNPLSSRDGRLIKPVPPELRLSEEDLVAHLEAALHPLQDEARDLLCEAWAAGQRPARAEAAFLRGAAYQAAGNAKQALKDARFALVYGPQLDDLPPAAAPAAPAPAAGPAGAGSSGAMVLSNGGGGGAGGGGVVADALPPGAGAGRTSAWPAALALQSAALEALADNVLAALSMARAAELQPESEEYAAALERLMRRIPEECAAALQANGAAGLEAQLAGEREAARPEYLRQRPKYYYYYEWMRKRISAQYPALPEPVMDKMLALEANELDMVLQYPKATQMTVERLLDVYREQGTEKLETYAVPLLSWQDYQDIREESAAAAALPAGTSGRLLQGGSGDSRPRAVALGPGGSQTGSGGSGSKPGTAAAATDASGQAAPPTPPAVPEAAVGQDEGQDMASEAGSLDIDDLCGLD</sequence>
<evidence type="ECO:0000256" key="2">
    <source>
        <dbReference type="ARBA" id="ARBA00022803"/>
    </source>
</evidence>
<dbReference type="InterPro" id="IPR011990">
    <property type="entry name" value="TPR-like_helical_dom_sf"/>
</dbReference>
<dbReference type="GeneID" id="17354714"/>
<feature type="compositionally biased region" description="Gly residues" evidence="3">
    <location>
        <begin position="536"/>
        <end position="549"/>
    </location>
</feature>
<dbReference type="SUPFAM" id="SSF48452">
    <property type="entry name" value="TPR-like"/>
    <property type="match status" value="1"/>
</dbReference>
<dbReference type="SMART" id="SM00028">
    <property type="entry name" value="TPR"/>
    <property type="match status" value="3"/>
</dbReference>
<dbReference type="PANTHER" id="PTHR22904:SF523">
    <property type="entry name" value="STRESS-INDUCED-PHOSPHOPROTEIN 1"/>
    <property type="match status" value="1"/>
</dbReference>
<evidence type="ECO:0000313" key="4">
    <source>
        <dbReference type="EMBL" id="EFN55312.1"/>
    </source>
</evidence>
<keyword evidence="5" id="KW-1185">Reference proteome</keyword>
<keyword evidence="1" id="KW-0677">Repeat</keyword>
<gene>
    <name evidence="4" type="ORF">CHLNCDRAFT_52503</name>
</gene>
<dbReference type="GO" id="GO:0051879">
    <property type="term" value="F:Hsp90 protein binding"/>
    <property type="evidence" value="ECO:0007669"/>
    <property type="project" value="TreeGrafter"/>
</dbReference>
<protein>
    <submittedName>
        <fullName evidence="4">Uncharacterized protein</fullName>
    </submittedName>
</protein>
<dbReference type="KEGG" id="cvr:CHLNCDRAFT_52503"/>
<evidence type="ECO:0000256" key="3">
    <source>
        <dbReference type="SAM" id="MobiDB-lite"/>
    </source>
</evidence>
<dbReference type="RefSeq" id="XP_005847414.1">
    <property type="nucleotide sequence ID" value="XM_005847352.1"/>
</dbReference>
<dbReference type="InParanoid" id="E1ZFN9"/>
<dbReference type="EMBL" id="GL433845">
    <property type="protein sequence ID" value="EFN55312.1"/>
    <property type="molecule type" value="Genomic_DNA"/>
</dbReference>
<feature type="compositionally biased region" description="Low complexity" evidence="3">
    <location>
        <begin position="550"/>
        <end position="565"/>
    </location>
</feature>
<name>E1ZFN9_CHLVA</name>